<dbReference type="EMBL" id="LSFL01000005">
    <property type="protein sequence ID" value="OBY67365.1"/>
    <property type="molecule type" value="Genomic_DNA"/>
</dbReference>
<dbReference type="Pfam" id="PF18962">
    <property type="entry name" value="Por_Secre_tail"/>
    <property type="match status" value="1"/>
</dbReference>
<evidence type="ECO:0000256" key="2">
    <source>
        <dbReference type="SAM" id="SignalP"/>
    </source>
</evidence>
<dbReference type="AlphaFoldDB" id="A0A1B8U660"/>
<gene>
    <name evidence="4" type="ORF">LPB301_03240</name>
</gene>
<organism evidence="4 5">
    <name type="scientific">Polaribacter reichenbachii</name>
    <dbReference type="NCBI Taxonomy" id="996801"/>
    <lineage>
        <taxon>Bacteria</taxon>
        <taxon>Pseudomonadati</taxon>
        <taxon>Bacteroidota</taxon>
        <taxon>Flavobacteriia</taxon>
        <taxon>Flavobacteriales</taxon>
        <taxon>Flavobacteriaceae</taxon>
    </lineage>
</organism>
<comment type="caution">
    <text evidence="4">The sequence shown here is derived from an EMBL/GenBank/DDBJ whole genome shotgun (WGS) entry which is preliminary data.</text>
</comment>
<dbReference type="InterPro" id="IPR026444">
    <property type="entry name" value="Secre_tail"/>
</dbReference>
<dbReference type="RefSeq" id="WP_068357376.1">
    <property type="nucleotide sequence ID" value="NZ_CP019337.1"/>
</dbReference>
<dbReference type="STRING" id="996801.BW723_06250"/>
<dbReference type="Proteomes" id="UP000092612">
    <property type="component" value="Unassembled WGS sequence"/>
</dbReference>
<feature type="domain" description="Secretion system C-terminal sorting" evidence="3">
    <location>
        <begin position="221"/>
        <end position="288"/>
    </location>
</feature>
<keyword evidence="5" id="KW-1185">Reference proteome</keyword>
<evidence type="ECO:0000259" key="3">
    <source>
        <dbReference type="Pfam" id="PF18962"/>
    </source>
</evidence>
<dbReference type="OrthoDB" id="8732671at2"/>
<evidence type="ECO:0000313" key="5">
    <source>
        <dbReference type="Proteomes" id="UP000092612"/>
    </source>
</evidence>
<keyword evidence="1 2" id="KW-0732">Signal</keyword>
<dbReference type="NCBIfam" id="TIGR04183">
    <property type="entry name" value="Por_Secre_tail"/>
    <property type="match status" value="1"/>
</dbReference>
<reference evidence="5" key="1">
    <citation type="submission" date="2016-02" db="EMBL/GenBank/DDBJ databases">
        <title>Paenibacillus sp. LPB0068, isolated from Crassostrea gigas.</title>
        <authorList>
            <person name="Shin S.-K."/>
            <person name="Yi H."/>
        </authorList>
    </citation>
    <scope>NUCLEOTIDE SEQUENCE [LARGE SCALE GENOMIC DNA]</scope>
    <source>
        <strain evidence="5">KCTC 23969</strain>
    </source>
</reference>
<feature type="signal peptide" evidence="2">
    <location>
        <begin position="1"/>
        <end position="20"/>
    </location>
</feature>
<dbReference type="KEGG" id="prn:BW723_06250"/>
<accession>A0A1B8U660</accession>
<proteinExistence type="predicted"/>
<evidence type="ECO:0000256" key="1">
    <source>
        <dbReference type="ARBA" id="ARBA00022729"/>
    </source>
</evidence>
<feature type="chain" id="PRO_5008616087" description="Secretion system C-terminal sorting domain-containing protein" evidence="2">
    <location>
        <begin position="21"/>
        <end position="290"/>
    </location>
</feature>
<evidence type="ECO:0000313" key="4">
    <source>
        <dbReference type="EMBL" id="OBY67365.1"/>
    </source>
</evidence>
<sequence length="290" mass="32037">MKKITLFLYLALISVSTIFAQSTEPFLIEAESGTLGADYDTATEGTITYVFPKTNLIDGNFPGSDDKVISYDITFPEGGNYDLYIKLYIGQLGNNDDSFFMARETGVVDANTAGDWVNINQLNEAGFTANSDIVTGDKITPEIIEQWKWVNVSTLHNTSGWSYSITPEERTVTYHIGSREDGLRIDKLVFGINGTQYTVGELEGAKTLSTSKFSALESVKVYPNPTNNQFTIDSQETSTSYKIFNILGAKVEEGKFNMGKNTYGSNLQSGTYILDMISGNKRSVKKLIKL</sequence>
<protein>
    <recommendedName>
        <fullName evidence="3">Secretion system C-terminal sorting domain-containing protein</fullName>
    </recommendedName>
</protein>
<name>A0A1B8U660_9FLAO</name>